<dbReference type="STRING" id="1314783.A0A165RE21"/>
<dbReference type="Pfam" id="PF20152">
    <property type="entry name" value="DUF6534"/>
    <property type="match status" value="1"/>
</dbReference>
<feature type="domain" description="DUF6534" evidence="3">
    <location>
        <begin position="50"/>
        <end position="143"/>
    </location>
</feature>
<dbReference type="EMBL" id="KV429050">
    <property type="protein sequence ID" value="KZT70628.1"/>
    <property type="molecule type" value="Genomic_DNA"/>
</dbReference>
<protein>
    <recommendedName>
        <fullName evidence="3">DUF6534 domain-containing protein</fullName>
    </recommendedName>
</protein>
<dbReference type="AlphaFoldDB" id="A0A165RE21"/>
<dbReference type="Proteomes" id="UP000076727">
    <property type="component" value="Unassembled WGS sequence"/>
</dbReference>
<keyword evidence="5" id="KW-1185">Reference proteome</keyword>
<keyword evidence="1" id="KW-1133">Transmembrane helix</keyword>
<dbReference type="OrthoDB" id="2535105at2759"/>
<organism evidence="4 5">
    <name type="scientific">Daedalea quercina L-15889</name>
    <dbReference type="NCBI Taxonomy" id="1314783"/>
    <lineage>
        <taxon>Eukaryota</taxon>
        <taxon>Fungi</taxon>
        <taxon>Dikarya</taxon>
        <taxon>Basidiomycota</taxon>
        <taxon>Agaricomycotina</taxon>
        <taxon>Agaricomycetes</taxon>
        <taxon>Polyporales</taxon>
        <taxon>Fomitopsis</taxon>
    </lineage>
</organism>
<feature type="transmembrane region" description="Helical" evidence="1">
    <location>
        <begin position="39"/>
        <end position="65"/>
    </location>
</feature>
<evidence type="ECO:0000256" key="1">
    <source>
        <dbReference type="SAM" id="Phobius"/>
    </source>
</evidence>
<keyword evidence="2" id="KW-0732">Signal</keyword>
<evidence type="ECO:0000313" key="4">
    <source>
        <dbReference type="EMBL" id="KZT70628.1"/>
    </source>
</evidence>
<name>A0A165RE21_9APHY</name>
<gene>
    <name evidence="4" type="ORF">DAEQUDRAFT_178607</name>
</gene>
<feature type="signal peptide" evidence="2">
    <location>
        <begin position="1"/>
        <end position="16"/>
    </location>
</feature>
<accession>A0A165RE21</accession>
<evidence type="ECO:0000259" key="3">
    <source>
        <dbReference type="Pfam" id="PF20152"/>
    </source>
</evidence>
<keyword evidence="1" id="KW-0472">Membrane</keyword>
<feature type="chain" id="PRO_5007865717" description="DUF6534 domain-containing protein" evidence="2">
    <location>
        <begin position="17"/>
        <end position="152"/>
    </location>
</feature>
<proteinExistence type="predicted"/>
<sequence>MWVTALLVFNATTVLALSFGVAAKIFPAKTYGSLRHKGVSSLIFAALLDAVCGDILIATCLYVILRRHLNTTHSRTKHVVRTLITYSVETGATTSVCALACLITVPSQSPLLITFPPMTCVQFATMKHNCVFIALFAVLSKRECTNWNGASC</sequence>
<keyword evidence="1" id="KW-0812">Transmembrane</keyword>
<reference evidence="4 5" key="1">
    <citation type="journal article" date="2016" name="Mol. Biol. Evol.">
        <title>Comparative Genomics of Early-Diverging Mushroom-Forming Fungi Provides Insights into the Origins of Lignocellulose Decay Capabilities.</title>
        <authorList>
            <person name="Nagy L.G."/>
            <person name="Riley R."/>
            <person name="Tritt A."/>
            <person name="Adam C."/>
            <person name="Daum C."/>
            <person name="Floudas D."/>
            <person name="Sun H."/>
            <person name="Yadav J.S."/>
            <person name="Pangilinan J."/>
            <person name="Larsson K.H."/>
            <person name="Matsuura K."/>
            <person name="Barry K."/>
            <person name="Labutti K."/>
            <person name="Kuo R."/>
            <person name="Ohm R.A."/>
            <person name="Bhattacharya S.S."/>
            <person name="Shirouzu T."/>
            <person name="Yoshinaga Y."/>
            <person name="Martin F.M."/>
            <person name="Grigoriev I.V."/>
            <person name="Hibbett D.S."/>
        </authorList>
    </citation>
    <scope>NUCLEOTIDE SEQUENCE [LARGE SCALE GENOMIC DNA]</scope>
    <source>
        <strain evidence="4 5">L-15889</strain>
    </source>
</reference>
<dbReference type="InterPro" id="IPR045339">
    <property type="entry name" value="DUF6534"/>
</dbReference>
<evidence type="ECO:0000313" key="5">
    <source>
        <dbReference type="Proteomes" id="UP000076727"/>
    </source>
</evidence>
<evidence type="ECO:0000256" key="2">
    <source>
        <dbReference type="SAM" id="SignalP"/>
    </source>
</evidence>